<evidence type="ECO:0000259" key="1">
    <source>
        <dbReference type="Pfam" id="PF09860"/>
    </source>
</evidence>
<evidence type="ECO:0000313" key="4">
    <source>
        <dbReference type="Proteomes" id="UP000318529"/>
    </source>
</evidence>
<feature type="domain" description="DUF2087" evidence="1">
    <location>
        <begin position="108"/>
        <end position="177"/>
    </location>
</feature>
<comment type="caution">
    <text evidence="3">The sequence shown here is derived from an EMBL/GenBank/DDBJ whole genome shotgun (WGS) entry which is preliminary data.</text>
</comment>
<name>A0A560BWD9_AZOBR</name>
<dbReference type="Proteomes" id="UP000318529">
    <property type="component" value="Unassembled WGS sequence"/>
</dbReference>
<dbReference type="RefSeq" id="WP_145689835.1">
    <property type="nucleotide sequence ID" value="NZ_VITH01000017.1"/>
</dbReference>
<evidence type="ECO:0000313" key="3">
    <source>
        <dbReference type="EMBL" id="TWA76931.1"/>
    </source>
</evidence>
<dbReference type="Pfam" id="PF09860">
    <property type="entry name" value="DUF2087"/>
    <property type="match status" value="1"/>
</dbReference>
<protein>
    <submittedName>
        <fullName evidence="3">Uncharacterized protein</fullName>
    </submittedName>
</protein>
<evidence type="ECO:0000259" key="2">
    <source>
        <dbReference type="Pfam" id="PF20066"/>
    </source>
</evidence>
<dbReference type="EMBL" id="VITH01000017">
    <property type="protein sequence ID" value="TWA76931.1"/>
    <property type="molecule type" value="Genomic_DNA"/>
</dbReference>
<gene>
    <name evidence="3" type="ORF">FBZ83_11773</name>
</gene>
<dbReference type="Pfam" id="PF20066">
    <property type="entry name" value="Glyoxalase_8"/>
    <property type="match status" value="1"/>
</dbReference>
<proteinExistence type="predicted"/>
<dbReference type="InterPro" id="IPR018656">
    <property type="entry name" value="DUF2087"/>
</dbReference>
<dbReference type="InterPro" id="IPR045517">
    <property type="entry name" value="Glyoxalase_8"/>
</dbReference>
<dbReference type="AlphaFoldDB" id="A0A560BWD9"/>
<feature type="domain" description="Glyoxalase-related protein" evidence="2">
    <location>
        <begin position="9"/>
        <end position="85"/>
    </location>
</feature>
<reference evidence="3 4" key="1">
    <citation type="submission" date="2019-06" db="EMBL/GenBank/DDBJ databases">
        <title>Genomic Encyclopedia of Type Strains, Phase IV (KMG-V): Genome sequencing to study the core and pangenomes of soil and plant-associated prokaryotes.</title>
        <authorList>
            <person name="Whitman W."/>
        </authorList>
    </citation>
    <scope>NUCLEOTIDE SEQUENCE [LARGE SCALE GENOMIC DNA]</scope>
    <source>
        <strain evidence="3 4">BR 11650</strain>
    </source>
</reference>
<sequence>MSRTPLPYSAGDISALARSLRAQLANRTEPPGHVEWLNMLAKAVGCRNFQHFRVQAQTQTQTQIQPQAQTVEQFTAQDPPGVVVDAPPPVDPVRLLKVARCFDAAGALLRWPPKRSERDLCLWVLWSRIDAGRAMGEGEVNDVLRGANRFGDHVLLRRELCDFGLLDRTRDGRVYRRVERRPPPEALAMIRRLKAAPAAGGAPS</sequence>
<organism evidence="3 4">
    <name type="scientific">Azospirillum brasilense</name>
    <dbReference type="NCBI Taxonomy" id="192"/>
    <lineage>
        <taxon>Bacteria</taxon>
        <taxon>Pseudomonadati</taxon>
        <taxon>Pseudomonadota</taxon>
        <taxon>Alphaproteobacteria</taxon>
        <taxon>Rhodospirillales</taxon>
        <taxon>Azospirillaceae</taxon>
        <taxon>Azospirillum</taxon>
    </lineage>
</organism>
<accession>A0A560BWD9</accession>